<reference evidence="5 6" key="1">
    <citation type="journal article" date="2015" name="Genome Biol. Evol.">
        <title>The genome of winter moth (Operophtera brumata) provides a genomic perspective on sexual dimorphism and phenology.</title>
        <authorList>
            <person name="Derks M.F."/>
            <person name="Smit S."/>
            <person name="Salis L."/>
            <person name="Schijlen E."/>
            <person name="Bossers A."/>
            <person name="Mateman C."/>
            <person name="Pijl A.S."/>
            <person name="de Ridder D."/>
            <person name="Groenen M.A."/>
            <person name="Visser M.E."/>
            <person name="Megens H.J."/>
        </authorList>
    </citation>
    <scope>NUCLEOTIDE SEQUENCE [LARGE SCALE GENOMIC DNA]</scope>
    <source>
        <strain evidence="5">WM2013NL</strain>
        <tissue evidence="5">Head and thorax</tissue>
    </source>
</reference>
<evidence type="ECO:0000256" key="1">
    <source>
        <dbReference type="ARBA" id="ARBA00023054"/>
    </source>
</evidence>
<dbReference type="GO" id="GO:0005694">
    <property type="term" value="C:chromosome"/>
    <property type="evidence" value="ECO:0007669"/>
    <property type="project" value="InterPro"/>
</dbReference>
<gene>
    <name evidence="5" type="ORF">OBRU01_03118</name>
</gene>
<dbReference type="SUPFAM" id="SSF75553">
    <property type="entry name" value="Smc hinge domain"/>
    <property type="match status" value="1"/>
</dbReference>
<dbReference type="SUPFAM" id="SSF52540">
    <property type="entry name" value="P-loop containing nucleoside triphosphate hydrolases"/>
    <property type="match status" value="1"/>
</dbReference>
<dbReference type="EMBL" id="JTDY01000253">
    <property type="protein sequence ID" value="KOB78050.1"/>
    <property type="molecule type" value="Genomic_DNA"/>
</dbReference>
<accession>A0A0L7LRG8</accession>
<feature type="compositionally biased region" description="Basic and acidic residues" evidence="3">
    <location>
        <begin position="58"/>
        <end position="99"/>
    </location>
</feature>
<dbReference type="InterPro" id="IPR027417">
    <property type="entry name" value="P-loop_NTPase"/>
</dbReference>
<keyword evidence="6" id="KW-1185">Reference proteome</keyword>
<dbReference type="AlphaFoldDB" id="A0A0L7LRG8"/>
<evidence type="ECO:0000259" key="4">
    <source>
        <dbReference type="Pfam" id="PF06470"/>
    </source>
</evidence>
<comment type="caution">
    <text evidence="5">The sequence shown here is derived from an EMBL/GenBank/DDBJ whole genome shotgun (WGS) entry which is preliminary data.</text>
</comment>
<dbReference type="PANTHER" id="PTHR43977">
    <property type="entry name" value="STRUCTURAL MAINTENANCE OF CHROMOSOMES PROTEIN 3"/>
    <property type="match status" value="1"/>
</dbReference>
<dbReference type="STRING" id="104452.A0A0L7LRG8"/>
<dbReference type="GO" id="GO:0051276">
    <property type="term" value="P:chromosome organization"/>
    <property type="evidence" value="ECO:0007669"/>
    <property type="project" value="InterPro"/>
</dbReference>
<dbReference type="Pfam" id="PF06470">
    <property type="entry name" value="SMC_hinge"/>
    <property type="match status" value="1"/>
</dbReference>
<evidence type="ECO:0000256" key="2">
    <source>
        <dbReference type="SAM" id="Coils"/>
    </source>
</evidence>
<dbReference type="Gene3D" id="3.40.50.300">
    <property type="entry name" value="P-loop containing nucleotide triphosphate hydrolases"/>
    <property type="match status" value="2"/>
</dbReference>
<proteinExistence type="predicted"/>
<sequence length="581" mass="66852">MDRERADVTQAAGAVRQAGPRDAVHLQAGPRPMDRERAEHKRQELYAKQGRGTQFTAKQDRDQWMEKELKSRSETPRRPAARREQAHRAGEEDRGDHQGDGATTSRHRRAQQAVLRVQEAEGPGTELQEPILNGRDSVRKVLETFQERGGEWAKIATQYFGPVTAGNRLFHHIVESDTVGTKILKEMNRQSLPGEVTFMPLNRLQVRDMVYPNDNMQKTRSELMEQIGTLELELGTLRQELNKTETSINTIVSEMQRTETKQGKANFNQSRSRLEMQKTRLELMEQIGTLELELGTLRQELNKTETSINTIVSEMQRTETKQGKANFNQSRSRLEMQKTRLELMEQIGTLELELGTLRQELRLRPASTPSRSDLAATEKRIKQINKEMEEVERKANQHLKKYNHVNKKALDQFISFSEQKEKLGEKIRELIETLEHRKLEAIQFTFKQVSKNFTEVFKKLVPHGRGSLIMRVAPDDAPEIINDALDAQHRKAIANMIHELSDSAQFITTTFRPELLEHAHKFYGVKFRNKVSHVECVSQEEALVLKVPIGFNSTKISDKINLKKDSSNNFFKICFLTKLDV</sequence>
<evidence type="ECO:0000256" key="3">
    <source>
        <dbReference type="SAM" id="MobiDB-lite"/>
    </source>
</evidence>
<feature type="domain" description="SMC hinge" evidence="4">
    <location>
        <begin position="163"/>
        <end position="217"/>
    </location>
</feature>
<feature type="coiled-coil region" evidence="2">
    <location>
        <begin position="213"/>
        <end position="240"/>
    </location>
</feature>
<dbReference type="Proteomes" id="UP000037510">
    <property type="component" value="Unassembled WGS sequence"/>
</dbReference>
<feature type="coiled-coil region" evidence="2">
    <location>
        <begin position="340"/>
        <end position="408"/>
    </location>
</feature>
<dbReference type="GO" id="GO:0005524">
    <property type="term" value="F:ATP binding"/>
    <property type="evidence" value="ECO:0007669"/>
    <property type="project" value="InterPro"/>
</dbReference>
<protein>
    <submittedName>
        <fullName evidence="5">Structural maintenance of chromosomes smc3</fullName>
    </submittedName>
</protein>
<keyword evidence="1 2" id="KW-0175">Coiled coil</keyword>
<organism evidence="5 6">
    <name type="scientific">Operophtera brumata</name>
    <name type="common">Winter moth</name>
    <name type="synonym">Phalaena brumata</name>
    <dbReference type="NCBI Taxonomy" id="104452"/>
    <lineage>
        <taxon>Eukaryota</taxon>
        <taxon>Metazoa</taxon>
        <taxon>Ecdysozoa</taxon>
        <taxon>Arthropoda</taxon>
        <taxon>Hexapoda</taxon>
        <taxon>Insecta</taxon>
        <taxon>Pterygota</taxon>
        <taxon>Neoptera</taxon>
        <taxon>Endopterygota</taxon>
        <taxon>Lepidoptera</taxon>
        <taxon>Glossata</taxon>
        <taxon>Ditrysia</taxon>
        <taxon>Geometroidea</taxon>
        <taxon>Geometridae</taxon>
        <taxon>Larentiinae</taxon>
        <taxon>Operophtera</taxon>
    </lineage>
</organism>
<feature type="compositionally biased region" description="Basic and acidic residues" evidence="3">
    <location>
        <begin position="32"/>
        <end position="45"/>
    </location>
</feature>
<dbReference type="InterPro" id="IPR036277">
    <property type="entry name" value="SMC_hinge_sf"/>
</dbReference>
<name>A0A0L7LRG8_OPEBR</name>
<dbReference type="Gene3D" id="1.20.1060.20">
    <property type="match status" value="1"/>
</dbReference>
<feature type="region of interest" description="Disordered" evidence="3">
    <location>
        <begin position="1"/>
        <end position="112"/>
    </location>
</feature>
<dbReference type="InterPro" id="IPR010935">
    <property type="entry name" value="SMC_hinge"/>
</dbReference>
<evidence type="ECO:0000313" key="5">
    <source>
        <dbReference type="EMBL" id="KOB78050.1"/>
    </source>
</evidence>
<evidence type="ECO:0000313" key="6">
    <source>
        <dbReference type="Proteomes" id="UP000037510"/>
    </source>
</evidence>